<accession>A0A914Z477</accession>
<dbReference type="AlphaFoldDB" id="A0A914Z477"/>
<keyword evidence="1" id="KW-1185">Reference proteome</keyword>
<organism evidence="1 2">
    <name type="scientific">Panagrolaimus superbus</name>
    <dbReference type="NCBI Taxonomy" id="310955"/>
    <lineage>
        <taxon>Eukaryota</taxon>
        <taxon>Metazoa</taxon>
        <taxon>Ecdysozoa</taxon>
        <taxon>Nematoda</taxon>
        <taxon>Chromadorea</taxon>
        <taxon>Rhabditida</taxon>
        <taxon>Tylenchina</taxon>
        <taxon>Panagrolaimomorpha</taxon>
        <taxon>Panagrolaimoidea</taxon>
        <taxon>Panagrolaimidae</taxon>
        <taxon>Panagrolaimus</taxon>
    </lineage>
</organism>
<name>A0A914Z477_9BILA</name>
<proteinExistence type="predicted"/>
<dbReference type="Proteomes" id="UP000887577">
    <property type="component" value="Unplaced"/>
</dbReference>
<evidence type="ECO:0000313" key="2">
    <source>
        <dbReference type="WBParaSite" id="PSU_v2.g7158.t1"/>
    </source>
</evidence>
<evidence type="ECO:0000313" key="1">
    <source>
        <dbReference type="Proteomes" id="UP000887577"/>
    </source>
</evidence>
<reference evidence="2" key="1">
    <citation type="submission" date="2022-11" db="UniProtKB">
        <authorList>
            <consortium name="WormBaseParasite"/>
        </authorList>
    </citation>
    <scope>IDENTIFICATION</scope>
</reference>
<dbReference type="WBParaSite" id="PSU_v2.g7158.t1">
    <property type="protein sequence ID" value="PSU_v2.g7158.t1"/>
    <property type="gene ID" value="PSU_v2.g7158"/>
</dbReference>
<protein>
    <submittedName>
        <fullName evidence="2">Uncharacterized protein</fullName>
    </submittedName>
</protein>
<sequence length="237" mass="28024">MIYSSILSKLIERKSISTFSVDISSDYILGLELLTIFAKTVKELKIPHNFFNAIELPMDLDSLIIMDNQMTDVMDFSFDKFTLTITSNFWLWKQILIEKFIRVNSNVSNFTHLIFKSKTNHSTVFADVNPVFLIKCFPSLEELQFDLELTPFVNLDNRFTSDEFEEILIKLAQTFQIMPSVPSKMIYNISGKDIPEFWFLDRYYNRIFQPFSKVKHFSKKFLFNNSRNTVFEIRITY</sequence>